<evidence type="ECO:0000313" key="1">
    <source>
        <dbReference type="EMBL" id="RWR94361.1"/>
    </source>
</evidence>
<accession>A0A443PUB5</accession>
<keyword evidence="2" id="KW-1185">Reference proteome</keyword>
<dbReference type="EMBL" id="QPKB01000010">
    <property type="protein sequence ID" value="RWR94361.1"/>
    <property type="molecule type" value="Genomic_DNA"/>
</dbReference>
<name>A0A443PUB5_9MAGN</name>
<dbReference type="Proteomes" id="UP000283530">
    <property type="component" value="Unassembled WGS sequence"/>
</dbReference>
<gene>
    <name evidence="1" type="ORF">CKAN_02364800</name>
</gene>
<evidence type="ECO:0008006" key="3">
    <source>
        <dbReference type="Google" id="ProtNLM"/>
    </source>
</evidence>
<dbReference type="SUPFAM" id="SSF117281">
    <property type="entry name" value="Kelch motif"/>
    <property type="match status" value="1"/>
</dbReference>
<dbReference type="InterPro" id="IPR015915">
    <property type="entry name" value="Kelch-typ_b-propeller"/>
</dbReference>
<comment type="caution">
    <text evidence="1">The sequence shown here is derived from an EMBL/GenBank/DDBJ whole genome shotgun (WGS) entry which is preliminary data.</text>
</comment>
<protein>
    <recommendedName>
        <fullName evidence="3">DUF1618 domain-containing protein</fullName>
    </recommendedName>
</protein>
<evidence type="ECO:0000313" key="2">
    <source>
        <dbReference type="Proteomes" id="UP000283530"/>
    </source>
</evidence>
<dbReference type="AlphaFoldDB" id="A0A443PUB5"/>
<proteinExistence type="predicted"/>
<sequence>MCERRGREVCTVKIRIRIQMARKECYLYVQTIPLLLRLNLSDLFESGSSAEFEVAHNYRTSDGRVPIGMACIVVGSKIYMVGGEKAQKGSTLYEPDEENWLNSDVYFFDHTKPESEDRLVPVRDGDSAVVGRLNGPKTLPMGFTLEGKFYVLSTRPFLGSLPELIPPVFEVFDPTLPIPSWKILPYQPKSAVMDYFAWGHKVLTFPGLLIFNAKDEKWENGAAISKQFTYGRTPFPMGATVEFKGVVFAVSMYVNCLVAYVLDASGILNAHWVLDELSEVFEGRPIHIPCQGFLTDLGGGRMCFLFSWEDDGRNWNIRVQVFQVSITTVGDRPGRPVVHREIMRSFDLRSWNHYNVMMIESVFLCDHSNESDIEADASSGSYSCVELKKRAGHAIEYVEGDSKKPKTTLPE</sequence>
<organism evidence="1 2">
    <name type="scientific">Cinnamomum micranthum f. kanehirae</name>
    <dbReference type="NCBI Taxonomy" id="337451"/>
    <lineage>
        <taxon>Eukaryota</taxon>
        <taxon>Viridiplantae</taxon>
        <taxon>Streptophyta</taxon>
        <taxon>Embryophyta</taxon>
        <taxon>Tracheophyta</taxon>
        <taxon>Spermatophyta</taxon>
        <taxon>Magnoliopsida</taxon>
        <taxon>Magnoliidae</taxon>
        <taxon>Laurales</taxon>
        <taxon>Lauraceae</taxon>
        <taxon>Cinnamomum</taxon>
    </lineage>
</organism>
<dbReference type="OrthoDB" id="1703120at2759"/>
<reference evidence="1 2" key="1">
    <citation type="journal article" date="2019" name="Nat. Plants">
        <title>Stout camphor tree genome fills gaps in understanding of flowering plant genome evolution.</title>
        <authorList>
            <person name="Chaw S.M."/>
            <person name="Liu Y.C."/>
            <person name="Wu Y.W."/>
            <person name="Wang H.Y."/>
            <person name="Lin C.I."/>
            <person name="Wu C.S."/>
            <person name="Ke H.M."/>
            <person name="Chang L.Y."/>
            <person name="Hsu C.Y."/>
            <person name="Yang H.T."/>
            <person name="Sudianto E."/>
            <person name="Hsu M.H."/>
            <person name="Wu K.P."/>
            <person name="Wang L.N."/>
            <person name="Leebens-Mack J.H."/>
            <person name="Tsai I.J."/>
        </authorList>
    </citation>
    <scope>NUCLEOTIDE SEQUENCE [LARGE SCALE GENOMIC DNA]</scope>
    <source>
        <strain evidence="2">cv. Chaw 1501</strain>
        <tissue evidence="1">Young leaves</tissue>
    </source>
</reference>